<gene>
    <name evidence="2" type="ORF">B0T14DRAFT_528615</name>
</gene>
<feature type="compositionally biased region" description="Polar residues" evidence="1">
    <location>
        <begin position="13"/>
        <end position="29"/>
    </location>
</feature>
<feature type="region of interest" description="Disordered" evidence="1">
    <location>
        <begin position="1"/>
        <end position="32"/>
    </location>
</feature>
<organism evidence="2 3">
    <name type="scientific">Immersiella caudata</name>
    <dbReference type="NCBI Taxonomy" id="314043"/>
    <lineage>
        <taxon>Eukaryota</taxon>
        <taxon>Fungi</taxon>
        <taxon>Dikarya</taxon>
        <taxon>Ascomycota</taxon>
        <taxon>Pezizomycotina</taxon>
        <taxon>Sordariomycetes</taxon>
        <taxon>Sordariomycetidae</taxon>
        <taxon>Sordariales</taxon>
        <taxon>Lasiosphaeriaceae</taxon>
        <taxon>Immersiella</taxon>
    </lineage>
</organism>
<dbReference type="EMBL" id="JAULSU010000006">
    <property type="protein sequence ID" value="KAK0614508.1"/>
    <property type="molecule type" value="Genomic_DNA"/>
</dbReference>
<proteinExistence type="predicted"/>
<sequence>MHSIPESPPPPNRWQNSATPQSIPEQGSYSAPVLPLQSRHAQPWSSPQQLAHATTWSWAALQLSETLHSGFDGIYVGCSSLIVLC</sequence>
<feature type="compositionally biased region" description="Pro residues" evidence="1">
    <location>
        <begin position="1"/>
        <end position="12"/>
    </location>
</feature>
<keyword evidence="3" id="KW-1185">Reference proteome</keyword>
<dbReference type="Proteomes" id="UP001175000">
    <property type="component" value="Unassembled WGS sequence"/>
</dbReference>
<dbReference type="AlphaFoldDB" id="A0AA39WFM0"/>
<evidence type="ECO:0000256" key="1">
    <source>
        <dbReference type="SAM" id="MobiDB-lite"/>
    </source>
</evidence>
<evidence type="ECO:0000313" key="3">
    <source>
        <dbReference type="Proteomes" id="UP001175000"/>
    </source>
</evidence>
<comment type="caution">
    <text evidence="2">The sequence shown here is derived from an EMBL/GenBank/DDBJ whole genome shotgun (WGS) entry which is preliminary data.</text>
</comment>
<accession>A0AA39WFM0</accession>
<name>A0AA39WFM0_9PEZI</name>
<reference evidence="2" key="1">
    <citation type="submission" date="2023-06" db="EMBL/GenBank/DDBJ databases">
        <title>Genome-scale phylogeny and comparative genomics of the fungal order Sordariales.</title>
        <authorList>
            <consortium name="Lawrence Berkeley National Laboratory"/>
            <person name="Hensen N."/>
            <person name="Bonometti L."/>
            <person name="Westerberg I."/>
            <person name="Brannstrom I.O."/>
            <person name="Guillou S."/>
            <person name="Cros-Aarteil S."/>
            <person name="Calhoun S."/>
            <person name="Haridas S."/>
            <person name="Kuo A."/>
            <person name="Mondo S."/>
            <person name="Pangilinan J."/>
            <person name="Riley R."/>
            <person name="Labutti K."/>
            <person name="Andreopoulos B."/>
            <person name="Lipzen A."/>
            <person name="Chen C."/>
            <person name="Yanf M."/>
            <person name="Daum C."/>
            <person name="Ng V."/>
            <person name="Clum A."/>
            <person name="Steindorff A."/>
            <person name="Ohm R."/>
            <person name="Martin F."/>
            <person name="Silar P."/>
            <person name="Natvig D."/>
            <person name="Lalanne C."/>
            <person name="Gautier V."/>
            <person name="Ament-Velasquez S.L."/>
            <person name="Kruys A."/>
            <person name="Hutchinson M.I."/>
            <person name="Powell A.J."/>
            <person name="Barry K."/>
            <person name="Miller A.N."/>
            <person name="Grigoriev I.V."/>
            <person name="Debuchy R."/>
            <person name="Gladieux P."/>
            <person name="Thoren M.H."/>
            <person name="Johannesson H."/>
        </authorList>
    </citation>
    <scope>NUCLEOTIDE SEQUENCE</scope>
    <source>
        <strain evidence="2">CBS 606.72</strain>
    </source>
</reference>
<protein>
    <submittedName>
        <fullName evidence="2">Uncharacterized protein</fullName>
    </submittedName>
</protein>
<evidence type="ECO:0000313" key="2">
    <source>
        <dbReference type="EMBL" id="KAK0614508.1"/>
    </source>
</evidence>